<reference evidence="4" key="1">
    <citation type="journal article" date="2021" name="PeerJ">
        <title>Extensive microbial diversity within the chicken gut microbiome revealed by metagenomics and culture.</title>
        <authorList>
            <person name="Gilroy R."/>
            <person name="Ravi A."/>
            <person name="Getino M."/>
            <person name="Pursley I."/>
            <person name="Horton D.L."/>
            <person name="Alikhan N.F."/>
            <person name="Baker D."/>
            <person name="Gharbi K."/>
            <person name="Hall N."/>
            <person name="Watson M."/>
            <person name="Adriaenssens E.M."/>
            <person name="Foster-Nyarko E."/>
            <person name="Jarju S."/>
            <person name="Secka A."/>
            <person name="Antonio M."/>
            <person name="Oren A."/>
            <person name="Chaudhuri R.R."/>
            <person name="La Ragione R."/>
            <person name="Hildebrand F."/>
            <person name="Pallen M.J."/>
        </authorList>
    </citation>
    <scope>NUCLEOTIDE SEQUENCE</scope>
    <source>
        <strain evidence="4">USAMLcec2-132</strain>
    </source>
</reference>
<dbReference type="AlphaFoldDB" id="A0A9D2NEX7"/>
<feature type="chain" id="PRO_5038745544" description="Cyclophilin-like domain-containing protein" evidence="2">
    <location>
        <begin position="19"/>
        <end position="189"/>
    </location>
</feature>
<name>A0A9D2NEX7_9FIRM</name>
<gene>
    <name evidence="4" type="ORF">H9761_05620</name>
</gene>
<evidence type="ECO:0000256" key="1">
    <source>
        <dbReference type="SAM" id="MobiDB-lite"/>
    </source>
</evidence>
<dbReference type="EMBL" id="DWWS01000021">
    <property type="protein sequence ID" value="HJC23169.1"/>
    <property type="molecule type" value="Genomic_DNA"/>
</dbReference>
<feature type="region of interest" description="Disordered" evidence="1">
    <location>
        <begin position="27"/>
        <end position="68"/>
    </location>
</feature>
<dbReference type="Pfam" id="PF18050">
    <property type="entry name" value="Cyclophil_like2"/>
    <property type="match status" value="1"/>
</dbReference>
<protein>
    <recommendedName>
        <fullName evidence="3">Cyclophilin-like domain-containing protein</fullName>
    </recommendedName>
</protein>
<proteinExistence type="predicted"/>
<dbReference type="InterPro" id="IPR029000">
    <property type="entry name" value="Cyclophilin-like_dom_sf"/>
</dbReference>
<dbReference type="Gene3D" id="2.40.100.20">
    <property type="match status" value="1"/>
</dbReference>
<evidence type="ECO:0000256" key="2">
    <source>
        <dbReference type="SAM" id="SignalP"/>
    </source>
</evidence>
<feature type="compositionally biased region" description="Low complexity" evidence="1">
    <location>
        <begin position="36"/>
        <end position="47"/>
    </location>
</feature>
<keyword evidence="2" id="KW-0732">Signal</keyword>
<evidence type="ECO:0000313" key="4">
    <source>
        <dbReference type="EMBL" id="HJC23169.1"/>
    </source>
</evidence>
<comment type="caution">
    <text evidence="4">The sequence shown here is derived from an EMBL/GenBank/DDBJ whole genome shotgun (WGS) entry which is preliminary data.</text>
</comment>
<dbReference type="SUPFAM" id="SSF50891">
    <property type="entry name" value="Cyclophilin-like"/>
    <property type="match status" value="1"/>
</dbReference>
<evidence type="ECO:0000259" key="3">
    <source>
        <dbReference type="Pfam" id="PF18050"/>
    </source>
</evidence>
<reference evidence="4" key="2">
    <citation type="submission" date="2021-04" db="EMBL/GenBank/DDBJ databases">
        <authorList>
            <person name="Gilroy R."/>
        </authorList>
    </citation>
    <scope>NUCLEOTIDE SEQUENCE</scope>
    <source>
        <strain evidence="4">USAMLcec2-132</strain>
    </source>
</reference>
<feature type="signal peptide" evidence="2">
    <location>
        <begin position="1"/>
        <end position="18"/>
    </location>
</feature>
<sequence>MKKLLSLAMAVLLIFCLAACQSENVQEEASVSTPPSSQSQDNESSESVTEPPAISEIPSSEETANEEPVQRQIRMTAEGQTYTITLYETPAADALYEMLPLELTFEDYNSVEKIAYLPEGQQLPTEGEPDGYDPSAGDLCLYAPWGNLSLFYQDFGYSGGLVSLGRLETGIEEISSLSDGFAVTLEQVE</sequence>
<organism evidence="4 5">
    <name type="scientific">Candidatus Eisenbergiella merdavium</name>
    <dbReference type="NCBI Taxonomy" id="2838551"/>
    <lineage>
        <taxon>Bacteria</taxon>
        <taxon>Bacillati</taxon>
        <taxon>Bacillota</taxon>
        <taxon>Clostridia</taxon>
        <taxon>Lachnospirales</taxon>
        <taxon>Lachnospiraceae</taxon>
        <taxon>Eisenbergiella</taxon>
    </lineage>
</organism>
<evidence type="ECO:0000313" key="5">
    <source>
        <dbReference type="Proteomes" id="UP000823891"/>
    </source>
</evidence>
<feature type="domain" description="Cyclophilin-like" evidence="3">
    <location>
        <begin position="75"/>
        <end position="186"/>
    </location>
</feature>
<accession>A0A9D2NEX7</accession>
<dbReference type="InterPro" id="IPR041183">
    <property type="entry name" value="Cyclophilin-like"/>
</dbReference>
<dbReference type="Proteomes" id="UP000823891">
    <property type="component" value="Unassembled WGS sequence"/>
</dbReference>